<dbReference type="AlphaFoldDB" id="A0ABD6S9C3"/>
<reference evidence="1 2" key="1">
    <citation type="submission" date="2017-09" db="EMBL/GenBank/DDBJ databases">
        <title>Large-scale bioinformatics analysis of Bacillus genomes uncovers conserved roles of natural products in bacterial physiology.</title>
        <authorList>
            <consortium name="Agbiome Team Llc"/>
            <person name="Bleich R.M."/>
            <person name="Kirk G.J."/>
            <person name="Santa Maria K.C."/>
            <person name="Allen S.E."/>
            <person name="Farag S."/>
            <person name="Shank E.A."/>
            <person name="Bowers A."/>
        </authorList>
    </citation>
    <scope>NUCLEOTIDE SEQUENCE [LARGE SCALE GENOMIC DNA]</scope>
    <source>
        <strain evidence="1 2">AFS005140</strain>
    </source>
</reference>
<accession>A0ABD6S9C3</accession>
<name>A0ABD6S9C3_BACTU</name>
<dbReference type="RefSeq" id="WP_098316907.1">
    <property type="nucleotide sequence ID" value="NZ_NTYF01000023.1"/>
</dbReference>
<sequence>MVALLGALRKEEIATEPALTDIVQLDLYEDVVLNIFPSLEMAGYYVLATSGKNKSLSVIKRNLLVGMRRKDGRYGKSRWVSGEQYKNKDYKPYVRESFPKGEKLVQLFIGSDSVVNVFASLEIASYVTGIPENRLKMALCTRSGYSGGYRFVTFTDYVEGKIPATLTPKQIRTQGVRNYPKDTENGVIVMGTDLTVRGRMPLSMAKDVYNIDGMAELVLDECGSLPRGTDTLTLEPRFWEEVRKKEQENPLNPRYIVEVDVRGQAIKEYFSYRALATELEVSLQDVKNSIGSQYQGRRFESKITYCQQ</sequence>
<evidence type="ECO:0000313" key="1">
    <source>
        <dbReference type="EMBL" id="PER55555.1"/>
    </source>
</evidence>
<dbReference type="Proteomes" id="UP000219897">
    <property type="component" value="Unassembled WGS sequence"/>
</dbReference>
<organism evidence="1 2">
    <name type="scientific">Bacillus thuringiensis</name>
    <dbReference type="NCBI Taxonomy" id="1428"/>
    <lineage>
        <taxon>Bacteria</taxon>
        <taxon>Bacillati</taxon>
        <taxon>Bacillota</taxon>
        <taxon>Bacilli</taxon>
        <taxon>Bacillales</taxon>
        <taxon>Bacillaceae</taxon>
        <taxon>Bacillus</taxon>
        <taxon>Bacillus cereus group</taxon>
    </lineage>
</organism>
<gene>
    <name evidence="1" type="ORF">CN495_07320</name>
</gene>
<comment type="caution">
    <text evidence="1">The sequence shown here is derived from an EMBL/GenBank/DDBJ whole genome shotgun (WGS) entry which is preliminary data.</text>
</comment>
<proteinExistence type="predicted"/>
<dbReference type="EMBL" id="NTYF01000023">
    <property type="protein sequence ID" value="PER55555.1"/>
    <property type="molecule type" value="Genomic_DNA"/>
</dbReference>
<evidence type="ECO:0000313" key="2">
    <source>
        <dbReference type="Proteomes" id="UP000219897"/>
    </source>
</evidence>
<protein>
    <submittedName>
        <fullName evidence="1">Uncharacterized protein</fullName>
    </submittedName>
</protein>